<protein>
    <submittedName>
        <fullName evidence="2">Uncharacterized protein</fullName>
    </submittedName>
</protein>
<evidence type="ECO:0000313" key="2">
    <source>
        <dbReference type="EMBL" id="MPC75885.1"/>
    </source>
</evidence>
<name>A0A5B7I164_PORTR</name>
<evidence type="ECO:0000313" key="3">
    <source>
        <dbReference type="Proteomes" id="UP000324222"/>
    </source>
</evidence>
<feature type="region of interest" description="Disordered" evidence="1">
    <location>
        <begin position="1"/>
        <end position="51"/>
    </location>
</feature>
<keyword evidence="3" id="KW-1185">Reference proteome</keyword>
<proteinExistence type="predicted"/>
<comment type="caution">
    <text evidence="2">The sequence shown here is derived from an EMBL/GenBank/DDBJ whole genome shotgun (WGS) entry which is preliminary data.</text>
</comment>
<evidence type="ECO:0000256" key="1">
    <source>
        <dbReference type="SAM" id="MobiDB-lite"/>
    </source>
</evidence>
<accession>A0A5B7I164</accession>
<sequence>MTDNTLSHTTHRSEACPVRRRPRPLTRRVGAPREGTVPRARRSLHGQRGSSRLAVAARLTADRPRPCTTST</sequence>
<organism evidence="2 3">
    <name type="scientific">Portunus trituberculatus</name>
    <name type="common">Swimming crab</name>
    <name type="synonym">Neptunus trituberculatus</name>
    <dbReference type="NCBI Taxonomy" id="210409"/>
    <lineage>
        <taxon>Eukaryota</taxon>
        <taxon>Metazoa</taxon>
        <taxon>Ecdysozoa</taxon>
        <taxon>Arthropoda</taxon>
        <taxon>Crustacea</taxon>
        <taxon>Multicrustacea</taxon>
        <taxon>Malacostraca</taxon>
        <taxon>Eumalacostraca</taxon>
        <taxon>Eucarida</taxon>
        <taxon>Decapoda</taxon>
        <taxon>Pleocyemata</taxon>
        <taxon>Brachyura</taxon>
        <taxon>Eubrachyura</taxon>
        <taxon>Portunoidea</taxon>
        <taxon>Portunidae</taxon>
        <taxon>Portuninae</taxon>
        <taxon>Portunus</taxon>
    </lineage>
</organism>
<dbReference type="AlphaFoldDB" id="A0A5B7I164"/>
<dbReference type="EMBL" id="VSRR010042074">
    <property type="protein sequence ID" value="MPC75885.1"/>
    <property type="molecule type" value="Genomic_DNA"/>
</dbReference>
<reference evidence="2 3" key="1">
    <citation type="submission" date="2019-05" db="EMBL/GenBank/DDBJ databases">
        <title>Another draft genome of Portunus trituberculatus and its Hox gene families provides insights of decapod evolution.</title>
        <authorList>
            <person name="Jeong J.-H."/>
            <person name="Song I."/>
            <person name="Kim S."/>
            <person name="Choi T."/>
            <person name="Kim D."/>
            <person name="Ryu S."/>
            <person name="Kim W."/>
        </authorList>
    </citation>
    <scope>NUCLEOTIDE SEQUENCE [LARGE SCALE GENOMIC DNA]</scope>
    <source>
        <tissue evidence="2">Muscle</tissue>
    </source>
</reference>
<gene>
    <name evidence="2" type="ORF">E2C01_070282</name>
</gene>
<dbReference type="Proteomes" id="UP000324222">
    <property type="component" value="Unassembled WGS sequence"/>
</dbReference>